<protein>
    <recommendedName>
        <fullName evidence="3">proteasome endopeptidase complex</fullName>
        <ecNumber evidence="3">3.4.25.1</ecNumber>
    </recommendedName>
</protein>
<evidence type="ECO:0000256" key="2">
    <source>
        <dbReference type="ARBA" id="ARBA00004123"/>
    </source>
</evidence>
<evidence type="ECO:0000256" key="5">
    <source>
        <dbReference type="ARBA" id="ARBA00022670"/>
    </source>
</evidence>
<accession>A0ABQ5EZH3</accession>
<evidence type="ECO:0000256" key="1">
    <source>
        <dbReference type="ARBA" id="ARBA00001198"/>
    </source>
</evidence>
<evidence type="ECO:0000313" key="10">
    <source>
        <dbReference type="EMBL" id="GJT56461.1"/>
    </source>
</evidence>
<dbReference type="EC" id="3.4.25.1" evidence="3"/>
<evidence type="ECO:0000256" key="4">
    <source>
        <dbReference type="ARBA" id="ARBA00022490"/>
    </source>
</evidence>
<dbReference type="InterPro" id="IPR023333">
    <property type="entry name" value="Proteasome_suB-type"/>
</dbReference>
<dbReference type="EMBL" id="BQNB010016847">
    <property type="protein sequence ID" value="GJT56461.1"/>
    <property type="molecule type" value="Genomic_DNA"/>
</dbReference>
<organism evidence="10 11">
    <name type="scientific">Tanacetum coccineum</name>
    <dbReference type="NCBI Taxonomy" id="301880"/>
    <lineage>
        <taxon>Eukaryota</taxon>
        <taxon>Viridiplantae</taxon>
        <taxon>Streptophyta</taxon>
        <taxon>Embryophyta</taxon>
        <taxon>Tracheophyta</taxon>
        <taxon>Spermatophyta</taxon>
        <taxon>Magnoliopsida</taxon>
        <taxon>eudicotyledons</taxon>
        <taxon>Gunneridae</taxon>
        <taxon>Pentapetalae</taxon>
        <taxon>asterids</taxon>
        <taxon>campanulids</taxon>
        <taxon>Asterales</taxon>
        <taxon>Asteraceae</taxon>
        <taxon>Asteroideae</taxon>
        <taxon>Anthemideae</taxon>
        <taxon>Anthemidinae</taxon>
        <taxon>Tanacetum</taxon>
    </lineage>
</organism>
<dbReference type="Proteomes" id="UP001151760">
    <property type="component" value="Unassembled WGS sequence"/>
</dbReference>
<sequence>MMLIEELEVLIVELFVDLFARLFVVVLVEENWSHGAEGKDSFVKCDMSRNDNFVGVHVKAPISAMIVRVPEKDRWCDARGKFVRWKGARVEGRISISRAKAEAATCKGYRSPVFHKKKEFLTLQGLQSCWQTYSLLSKRGKGMSNWDKIADGYEKGPGLYYVDSEGGRLKGTKFFVGSGSPYAYGVLDSGYRYDMTVDEAAELARRAIYHATFRDGASGGVANVYHVGPNGWTKLSGDDVGELHYSYYPVEPATVEHEMTEAVFA</sequence>
<gene>
    <name evidence="10" type="ORF">Tco_0991515</name>
</gene>
<comment type="subcellular location">
    <subcellularLocation>
        <location evidence="2">Nucleus</location>
    </subcellularLocation>
</comment>
<dbReference type="Pfam" id="PF00227">
    <property type="entry name" value="Proteasome"/>
    <property type="match status" value="1"/>
</dbReference>
<dbReference type="InterPro" id="IPR029055">
    <property type="entry name" value="Ntn_hydrolases_N"/>
</dbReference>
<keyword evidence="6" id="KW-0888">Threonine protease</keyword>
<keyword evidence="4" id="KW-0963">Cytoplasm</keyword>
<reference evidence="10" key="2">
    <citation type="submission" date="2022-01" db="EMBL/GenBank/DDBJ databases">
        <authorList>
            <person name="Yamashiro T."/>
            <person name="Shiraishi A."/>
            <person name="Satake H."/>
            <person name="Nakayama K."/>
        </authorList>
    </citation>
    <scope>NUCLEOTIDE SEQUENCE</scope>
</reference>
<keyword evidence="9" id="KW-0865">Zymogen</keyword>
<dbReference type="SUPFAM" id="SSF56235">
    <property type="entry name" value="N-terminal nucleophile aminohydrolases (Ntn hydrolases)"/>
    <property type="match status" value="1"/>
</dbReference>
<comment type="catalytic activity">
    <reaction evidence="1">
        <text>Cleavage of peptide bonds with very broad specificity.</text>
        <dbReference type="EC" id="3.4.25.1"/>
    </reaction>
</comment>
<evidence type="ECO:0000256" key="3">
    <source>
        <dbReference type="ARBA" id="ARBA00012039"/>
    </source>
</evidence>
<dbReference type="Gene3D" id="3.60.20.10">
    <property type="entry name" value="Glutamine Phosphoribosylpyrophosphate, subunit 1, domain 1"/>
    <property type="match status" value="1"/>
</dbReference>
<evidence type="ECO:0000256" key="6">
    <source>
        <dbReference type="ARBA" id="ARBA00022698"/>
    </source>
</evidence>
<dbReference type="PANTHER" id="PTHR32194:SF3">
    <property type="entry name" value="PROTEASOME SUBUNIT BETA"/>
    <property type="match status" value="1"/>
</dbReference>
<comment type="caution">
    <text evidence="10">The sequence shown here is derived from an EMBL/GenBank/DDBJ whole genome shotgun (WGS) entry which is preliminary data.</text>
</comment>
<dbReference type="PRINTS" id="PR00141">
    <property type="entry name" value="PROTEASOME"/>
</dbReference>
<dbReference type="InterPro" id="IPR000243">
    <property type="entry name" value="Pept_T1A_subB"/>
</dbReference>
<keyword evidence="11" id="KW-1185">Reference proteome</keyword>
<proteinExistence type="predicted"/>
<evidence type="ECO:0000256" key="7">
    <source>
        <dbReference type="ARBA" id="ARBA00022801"/>
    </source>
</evidence>
<reference evidence="10" key="1">
    <citation type="journal article" date="2022" name="Int. J. Mol. Sci.">
        <title>Draft Genome of Tanacetum Coccineum: Genomic Comparison of Closely Related Tanacetum-Family Plants.</title>
        <authorList>
            <person name="Yamashiro T."/>
            <person name="Shiraishi A."/>
            <person name="Nakayama K."/>
            <person name="Satake H."/>
        </authorList>
    </citation>
    <scope>NUCLEOTIDE SEQUENCE</scope>
</reference>
<name>A0ABQ5EZH3_9ASTR</name>
<dbReference type="InterPro" id="IPR001353">
    <property type="entry name" value="Proteasome_sua/b"/>
</dbReference>
<keyword evidence="7" id="KW-0378">Hydrolase</keyword>
<evidence type="ECO:0000256" key="8">
    <source>
        <dbReference type="ARBA" id="ARBA00022942"/>
    </source>
</evidence>
<evidence type="ECO:0000256" key="9">
    <source>
        <dbReference type="ARBA" id="ARBA00023145"/>
    </source>
</evidence>
<dbReference type="PANTHER" id="PTHR32194">
    <property type="entry name" value="METALLOPROTEASE TLDD"/>
    <property type="match status" value="1"/>
</dbReference>
<keyword evidence="8" id="KW-0647">Proteasome</keyword>
<keyword evidence="5" id="KW-0645">Protease</keyword>
<evidence type="ECO:0000313" key="11">
    <source>
        <dbReference type="Proteomes" id="UP001151760"/>
    </source>
</evidence>